<dbReference type="PANTHER" id="PTHR11721:SF3">
    <property type="entry name" value="LARGE RIBOSOMAL SUBUNIT PROTEIN UL15"/>
    <property type="match status" value="1"/>
</dbReference>
<evidence type="ECO:0000256" key="6">
    <source>
        <dbReference type="SAM" id="MobiDB-lite"/>
    </source>
</evidence>
<comment type="similarity">
    <text evidence="1">Belongs to the universal ribosomal protein uL15 family.</text>
</comment>
<evidence type="ECO:0000256" key="2">
    <source>
        <dbReference type="ARBA" id="ARBA00022980"/>
    </source>
</evidence>
<keyword evidence="2" id="KW-0689">Ribosomal protein</keyword>
<dbReference type="Proteomes" id="UP000694553">
    <property type="component" value="Unassembled WGS sequence"/>
</dbReference>
<dbReference type="OMA" id="HISHGHM"/>
<organism evidence="7 8">
    <name type="scientific">Corvus moneduloides</name>
    <name type="common">New Caledonian crow</name>
    <dbReference type="NCBI Taxonomy" id="1196302"/>
    <lineage>
        <taxon>Eukaryota</taxon>
        <taxon>Metazoa</taxon>
        <taxon>Chordata</taxon>
        <taxon>Craniata</taxon>
        <taxon>Vertebrata</taxon>
        <taxon>Euteleostomi</taxon>
        <taxon>Archelosauria</taxon>
        <taxon>Archosauria</taxon>
        <taxon>Dinosauria</taxon>
        <taxon>Saurischia</taxon>
        <taxon>Theropoda</taxon>
        <taxon>Coelurosauria</taxon>
        <taxon>Aves</taxon>
        <taxon>Neognathae</taxon>
        <taxon>Neoaves</taxon>
        <taxon>Telluraves</taxon>
        <taxon>Australaves</taxon>
        <taxon>Passeriformes</taxon>
        <taxon>Corvoidea</taxon>
        <taxon>Corvidae</taxon>
        <taxon>Corvus</taxon>
    </lineage>
</organism>
<accession>A0A8C3DCC9</accession>
<reference evidence="7" key="3">
    <citation type="submission" date="2025-09" db="UniProtKB">
        <authorList>
            <consortium name="Ensembl"/>
        </authorList>
    </citation>
    <scope>IDENTIFICATION</scope>
</reference>
<name>A0A8C3DCC9_CORMO</name>
<dbReference type="GO" id="GO:0022625">
    <property type="term" value="C:cytosolic large ribosomal subunit"/>
    <property type="evidence" value="ECO:0007669"/>
    <property type="project" value="TreeGrafter"/>
</dbReference>
<dbReference type="AlphaFoldDB" id="A0A8C3DCC9"/>
<evidence type="ECO:0000256" key="1">
    <source>
        <dbReference type="ARBA" id="ARBA00007320"/>
    </source>
</evidence>
<proteinExistence type="inferred from homology"/>
<feature type="region of interest" description="Disordered" evidence="6">
    <location>
        <begin position="1"/>
        <end position="39"/>
    </location>
</feature>
<dbReference type="InterPro" id="IPR036227">
    <property type="entry name" value="Ribosomal_uL15/eL18_sf"/>
</dbReference>
<reference evidence="8" key="1">
    <citation type="submission" date="2019-10" db="EMBL/GenBank/DDBJ databases">
        <title>Corvus moneduloides (New Caledonian crow) genome, bCorMon1, primary haplotype.</title>
        <authorList>
            <person name="Rutz C."/>
            <person name="Fungtammasan C."/>
            <person name="Mountcastle J."/>
            <person name="Formenti G."/>
            <person name="Chow W."/>
            <person name="Howe K."/>
            <person name="Steele M.P."/>
            <person name="Fernandes J."/>
            <person name="Gilbert M.T.P."/>
            <person name="Fedrigo O."/>
            <person name="Jarvis E.D."/>
            <person name="Gemmell N."/>
        </authorList>
    </citation>
    <scope>NUCLEOTIDE SEQUENCE [LARGE SCALE GENOMIC DNA]</scope>
</reference>
<evidence type="ECO:0000313" key="7">
    <source>
        <dbReference type="Ensembl" id="ENSCMUP00000004833.1"/>
    </source>
</evidence>
<dbReference type="PANTHER" id="PTHR11721">
    <property type="entry name" value="60S RIBOSOMAL PROTEIN L27A"/>
    <property type="match status" value="1"/>
</dbReference>
<feature type="compositionally biased region" description="Basic residues" evidence="6">
    <location>
        <begin position="11"/>
        <end position="29"/>
    </location>
</feature>
<dbReference type="Ensembl" id="ENSCMUT00000005224.2">
    <property type="protein sequence ID" value="ENSCMUP00000004833.1"/>
    <property type="gene ID" value="ENSCMUG00000003263.2"/>
</dbReference>
<dbReference type="GO" id="GO:0003735">
    <property type="term" value="F:structural constituent of ribosome"/>
    <property type="evidence" value="ECO:0007669"/>
    <property type="project" value="TreeGrafter"/>
</dbReference>
<evidence type="ECO:0000256" key="5">
    <source>
        <dbReference type="ARBA" id="ARBA00035527"/>
    </source>
</evidence>
<reference evidence="7" key="2">
    <citation type="submission" date="2025-08" db="UniProtKB">
        <authorList>
            <consortium name="Ensembl"/>
        </authorList>
    </citation>
    <scope>IDENTIFICATION</scope>
</reference>
<sequence length="78" mass="9241">MPSRIRDTQKLRGHISHGHMGTHRKHPRGHAGGMQHHRTNFDKYHSGYFRKVGMTRYHLKRNQKFCATVNLETVDTYK</sequence>
<evidence type="ECO:0000256" key="3">
    <source>
        <dbReference type="ARBA" id="ARBA00023274"/>
    </source>
</evidence>
<keyword evidence="8" id="KW-1185">Reference proteome</keyword>
<dbReference type="SUPFAM" id="SSF52080">
    <property type="entry name" value="Ribosomal proteins L15p and L18e"/>
    <property type="match status" value="1"/>
</dbReference>
<protein>
    <recommendedName>
        <fullName evidence="4">Large ribosomal subunit protein uL15</fullName>
    </recommendedName>
    <alternativeName>
        <fullName evidence="5">60S ribosomal protein L27a</fullName>
    </alternativeName>
</protein>
<evidence type="ECO:0000313" key="8">
    <source>
        <dbReference type="Proteomes" id="UP000694553"/>
    </source>
</evidence>
<keyword evidence="3" id="KW-0687">Ribonucleoprotein</keyword>
<feature type="compositionally biased region" description="Basic and acidic residues" evidence="6">
    <location>
        <begin position="1"/>
        <end position="10"/>
    </location>
</feature>
<evidence type="ECO:0000256" key="4">
    <source>
        <dbReference type="ARBA" id="ARBA00035200"/>
    </source>
</evidence>